<feature type="domain" description="Acyltransferase 3" evidence="10">
    <location>
        <begin position="96"/>
        <end position="418"/>
    </location>
</feature>
<comment type="subcellular location">
    <subcellularLocation>
        <location evidence="1">Cell membrane</location>
        <topology evidence="1">Multi-pass membrane protein</topology>
    </subcellularLocation>
</comment>
<evidence type="ECO:0000256" key="8">
    <source>
        <dbReference type="SAM" id="MobiDB-lite"/>
    </source>
</evidence>
<evidence type="ECO:0000256" key="5">
    <source>
        <dbReference type="ARBA" id="ARBA00022989"/>
    </source>
</evidence>
<feature type="region of interest" description="Disordered" evidence="8">
    <location>
        <begin position="1"/>
        <end position="91"/>
    </location>
</feature>
<name>A0ABT9NEK4_9ACTO</name>
<accession>A0ABT9NEK4</accession>
<feature type="transmembrane region" description="Helical" evidence="9">
    <location>
        <begin position="234"/>
        <end position="252"/>
    </location>
</feature>
<evidence type="ECO:0000259" key="10">
    <source>
        <dbReference type="Pfam" id="PF01757"/>
    </source>
</evidence>
<feature type="transmembrane region" description="Helical" evidence="9">
    <location>
        <begin position="316"/>
        <end position="338"/>
    </location>
</feature>
<organism evidence="11 12">
    <name type="scientific">Trueperella bonasi</name>
    <dbReference type="NCBI Taxonomy" id="312286"/>
    <lineage>
        <taxon>Bacteria</taxon>
        <taxon>Bacillati</taxon>
        <taxon>Actinomycetota</taxon>
        <taxon>Actinomycetes</taxon>
        <taxon>Actinomycetales</taxon>
        <taxon>Actinomycetaceae</taxon>
        <taxon>Trueperella</taxon>
    </lineage>
</organism>
<dbReference type="Proteomes" id="UP001243212">
    <property type="component" value="Unassembled WGS sequence"/>
</dbReference>
<keyword evidence="7" id="KW-0012">Acyltransferase</keyword>
<evidence type="ECO:0000256" key="9">
    <source>
        <dbReference type="SAM" id="Phobius"/>
    </source>
</evidence>
<feature type="transmembrane region" description="Helical" evidence="9">
    <location>
        <begin position="282"/>
        <end position="304"/>
    </location>
</feature>
<evidence type="ECO:0000256" key="6">
    <source>
        <dbReference type="ARBA" id="ARBA00023136"/>
    </source>
</evidence>
<feature type="transmembrane region" description="Helical" evidence="9">
    <location>
        <begin position="456"/>
        <end position="483"/>
    </location>
</feature>
<dbReference type="Pfam" id="PF01757">
    <property type="entry name" value="Acyl_transf_3"/>
    <property type="match status" value="1"/>
</dbReference>
<keyword evidence="5 9" id="KW-1133">Transmembrane helix</keyword>
<feature type="transmembrane region" description="Helical" evidence="9">
    <location>
        <begin position="163"/>
        <end position="182"/>
    </location>
</feature>
<evidence type="ECO:0000256" key="4">
    <source>
        <dbReference type="ARBA" id="ARBA00022692"/>
    </source>
</evidence>
<sequence length="701" mass="75667">MSKYGLRTSRGGSGENRPACVPGENAPAHSLDSRSSASGTTRARATDGRERVSRIASRDESGKLAPRDPVGRSRPGSRRTVKAPPSPMSDHGGYIKGLDGLRALAVVAVIAYHVFPSAVRGGFLGVDVFFVLSGFLITTLLLREDRTYNFIDLKGFWQRRIRRLLPALILLIIIVIPAALATHRDLLVGTPRQVLGALTFTTNWLEILHGSSYFDQTTPNLFKNLWSLAIEEQFYLLWPLIMIVVLVVLATWKARLALAVVLALTSAGLMMALYNGDNLTNLYYGTHTHSFGIAIGVGLAFIWSDPNASVLGREHWRRYSAGYGWAALAILIIFMGIMPDTGPWAYLGGMFLASLVTAVLIAALLAPDSILAMIGEGKVTRWLGTRSYGLYLWHWPVLVIAAVLWPAAIGSGEYLLRSAVALLGTGIICELSYRLVETPIRKNGIRASMRYVRDAVVDTVVGKFGAVVLAALVITTAVGLIVAPAKSQTQLMIEAQEAETAVDKADGEATPGADILAPPEELSPNLDTSMPEWSEITAIGDSMVVASKTGLEAAMPGMNFLAESNLKWSDALGLVEAGLAEDSIGRVVVVHFGTNAGIPDENDVYRVIQALGQERMILLVNLYSPSTFIDDSNAILAKVAEQYPNVTLIDWHAAASANPELLQVDQTHTSLEGANFYGNLMAESVAEFSAELSEEPRSTQP</sequence>
<protein>
    <submittedName>
        <fullName evidence="11">Peptidoglycan/LPS O-acetylase OafA/YrhL</fullName>
    </submittedName>
</protein>
<dbReference type="InterPro" id="IPR002656">
    <property type="entry name" value="Acyl_transf_3_dom"/>
</dbReference>
<feature type="transmembrane region" description="Helical" evidence="9">
    <location>
        <begin position="97"/>
        <end position="115"/>
    </location>
</feature>
<dbReference type="RefSeq" id="WP_307682083.1">
    <property type="nucleotide sequence ID" value="NZ_JAUSQX010000001.1"/>
</dbReference>
<evidence type="ECO:0000256" key="2">
    <source>
        <dbReference type="ARBA" id="ARBA00022475"/>
    </source>
</evidence>
<dbReference type="InterPro" id="IPR036514">
    <property type="entry name" value="SGNH_hydro_sf"/>
</dbReference>
<feature type="transmembrane region" description="Helical" evidence="9">
    <location>
        <begin position="414"/>
        <end position="436"/>
    </location>
</feature>
<evidence type="ECO:0000256" key="3">
    <source>
        <dbReference type="ARBA" id="ARBA00022679"/>
    </source>
</evidence>
<keyword evidence="4 9" id="KW-0812">Transmembrane</keyword>
<keyword evidence="2" id="KW-1003">Cell membrane</keyword>
<keyword evidence="3" id="KW-0808">Transferase</keyword>
<reference evidence="11 12" key="1">
    <citation type="submission" date="2023-07" db="EMBL/GenBank/DDBJ databases">
        <title>Sequencing the genomes of 1000 actinobacteria strains.</title>
        <authorList>
            <person name="Klenk H.-P."/>
        </authorList>
    </citation>
    <scope>NUCLEOTIDE SEQUENCE [LARGE SCALE GENOMIC DNA]</scope>
    <source>
        <strain evidence="11 12">DSM 17163</strain>
    </source>
</reference>
<feature type="compositionally biased region" description="Low complexity" evidence="8">
    <location>
        <begin position="33"/>
        <end position="43"/>
    </location>
</feature>
<keyword evidence="12" id="KW-1185">Reference proteome</keyword>
<evidence type="ECO:0000313" key="11">
    <source>
        <dbReference type="EMBL" id="MDP9805823.1"/>
    </source>
</evidence>
<keyword evidence="6 9" id="KW-0472">Membrane</keyword>
<comment type="caution">
    <text evidence="11">The sequence shown here is derived from an EMBL/GenBank/DDBJ whole genome shotgun (WGS) entry which is preliminary data.</text>
</comment>
<dbReference type="PANTHER" id="PTHR23028:SF53">
    <property type="entry name" value="ACYL_TRANSF_3 DOMAIN-CONTAINING PROTEIN"/>
    <property type="match status" value="1"/>
</dbReference>
<dbReference type="InterPro" id="IPR050879">
    <property type="entry name" value="Acyltransferase_3"/>
</dbReference>
<dbReference type="EMBL" id="JAUSQX010000001">
    <property type="protein sequence ID" value="MDP9805823.1"/>
    <property type="molecule type" value="Genomic_DNA"/>
</dbReference>
<proteinExistence type="predicted"/>
<gene>
    <name evidence="11" type="ORF">J2S70_000405</name>
</gene>
<evidence type="ECO:0000313" key="12">
    <source>
        <dbReference type="Proteomes" id="UP001243212"/>
    </source>
</evidence>
<feature type="transmembrane region" description="Helical" evidence="9">
    <location>
        <begin position="121"/>
        <end position="142"/>
    </location>
</feature>
<feature type="transmembrane region" description="Helical" evidence="9">
    <location>
        <begin position="257"/>
        <end position="276"/>
    </location>
</feature>
<dbReference type="Gene3D" id="3.40.50.1110">
    <property type="entry name" value="SGNH hydrolase"/>
    <property type="match status" value="1"/>
</dbReference>
<dbReference type="SUPFAM" id="SSF52266">
    <property type="entry name" value="SGNH hydrolase"/>
    <property type="match status" value="1"/>
</dbReference>
<feature type="transmembrane region" description="Helical" evidence="9">
    <location>
        <begin position="344"/>
        <end position="367"/>
    </location>
</feature>
<evidence type="ECO:0000256" key="1">
    <source>
        <dbReference type="ARBA" id="ARBA00004651"/>
    </source>
</evidence>
<evidence type="ECO:0000256" key="7">
    <source>
        <dbReference type="ARBA" id="ARBA00023315"/>
    </source>
</evidence>
<dbReference type="PANTHER" id="PTHR23028">
    <property type="entry name" value="ACETYLTRANSFERASE"/>
    <property type="match status" value="1"/>
</dbReference>
<feature type="compositionally biased region" description="Basic and acidic residues" evidence="8">
    <location>
        <begin position="44"/>
        <end position="71"/>
    </location>
</feature>
<feature type="transmembrane region" description="Helical" evidence="9">
    <location>
        <begin position="388"/>
        <end position="408"/>
    </location>
</feature>